<reference evidence="2" key="1">
    <citation type="submission" date="2014-11" db="EMBL/GenBank/DDBJ databases">
        <authorList>
            <person name="Amaro Gonzalez C."/>
        </authorList>
    </citation>
    <scope>NUCLEOTIDE SEQUENCE</scope>
</reference>
<sequence>MSLDCGRETTRTGEDMQPPHKEARIQIQDLLVCAPMCRPRRI</sequence>
<protein>
    <submittedName>
        <fullName evidence="2">Uncharacterized protein</fullName>
    </submittedName>
</protein>
<accession>A0A0E9S211</accession>
<evidence type="ECO:0000313" key="2">
    <source>
        <dbReference type="EMBL" id="JAH35459.1"/>
    </source>
</evidence>
<dbReference type="AlphaFoldDB" id="A0A0E9S211"/>
<dbReference type="EMBL" id="GBXM01073118">
    <property type="protein sequence ID" value="JAH35459.1"/>
    <property type="molecule type" value="Transcribed_RNA"/>
</dbReference>
<organism evidence="2">
    <name type="scientific">Anguilla anguilla</name>
    <name type="common">European freshwater eel</name>
    <name type="synonym">Muraena anguilla</name>
    <dbReference type="NCBI Taxonomy" id="7936"/>
    <lineage>
        <taxon>Eukaryota</taxon>
        <taxon>Metazoa</taxon>
        <taxon>Chordata</taxon>
        <taxon>Craniata</taxon>
        <taxon>Vertebrata</taxon>
        <taxon>Euteleostomi</taxon>
        <taxon>Actinopterygii</taxon>
        <taxon>Neopterygii</taxon>
        <taxon>Teleostei</taxon>
        <taxon>Anguilliformes</taxon>
        <taxon>Anguillidae</taxon>
        <taxon>Anguilla</taxon>
    </lineage>
</organism>
<name>A0A0E9S211_ANGAN</name>
<proteinExistence type="predicted"/>
<feature type="region of interest" description="Disordered" evidence="1">
    <location>
        <begin position="1"/>
        <end position="23"/>
    </location>
</feature>
<reference evidence="2" key="2">
    <citation type="journal article" date="2015" name="Fish Shellfish Immunol.">
        <title>Early steps in the European eel (Anguilla anguilla)-Vibrio vulnificus interaction in the gills: Role of the RtxA13 toxin.</title>
        <authorList>
            <person name="Callol A."/>
            <person name="Pajuelo D."/>
            <person name="Ebbesson L."/>
            <person name="Teles M."/>
            <person name="MacKenzie S."/>
            <person name="Amaro C."/>
        </authorList>
    </citation>
    <scope>NUCLEOTIDE SEQUENCE</scope>
</reference>
<evidence type="ECO:0000256" key="1">
    <source>
        <dbReference type="SAM" id="MobiDB-lite"/>
    </source>
</evidence>